<gene>
    <name evidence="10 12" type="primary">gatB</name>
    <name evidence="12" type="ORF">IAD04_03510</name>
</gene>
<dbReference type="HAMAP" id="MF_00121">
    <property type="entry name" value="GatB"/>
    <property type="match status" value="1"/>
</dbReference>
<proteinExistence type="inferred from homology"/>
<dbReference type="InterPro" id="IPR017958">
    <property type="entry name" value="Gln-tRNA_amidoTrfase_suB_CS"/>
</dbReference>
<dbReference type="GO" id="GO:0070681">
    <property type="term" value="P:glutaminyl-tRNAGln biosynthesis via transamidation"/>
    <property type="evidence" value="ECO:0007669"/>
    <property type="project" value="TreeGrafter"/>
</dbReference>
<keyword evidence="6 10" id="KW-0648">Protein biosynthesis</keyword>
<evidence type="ECO:0000313" key="13">
    <source>
        <dbReference type="Proteomes" id="UP000886893"/>
    </source>
</evidence>
<evidence type="ECO:0000256" key="10">
    <source>
        <dbReference type="HAMAP-Rule" id="MF_00121"/>
    </source>
</evidence>
<dbReference type="FunFam" id="1.10.10.410:FF:000001">
    <property type="entry name" value="Aspartyl/glutamyl-tRNA(Asn/Gln) amidotransferase subunit B"/>
    <property type="match status" value="1"/>
</dbReference>
<dbReference type="InterPro" id="IPR042114">
    <property type="entry name" value="GatB_C_1"/>
</dbReference>
<comment type="similarity">
    <text evidence="1 10">Belongs to the GatB/GatE family. GatB subfamily.</text>
</comment>
<dbReference type="AlphaFoldDB" id="A0A9D1G9W5"/>
<accession>A0A9D1G9W5</accession>
<evidence type="ECO:0000256" key="4">
    <source>
        <dbReference type="ARBA" id="ARBA00022741"/>
    </source>
</evidence>
<evidence type="ECO:0000256" key="9">
    <source>
        <dbReference type="ARBA" id="ARBA00047913"/>
    </source>
</evidence>
<evidence type="ECO:0000259" key="11">
    <source>
        <dbReference type="SMART" id="SM00845"/>
    </source>
</evidence>
<evidence type="ECO:0000256" key="8">
    <source>
        <dbReference type="ARBA" id="ARBA00047380"/>
    </source>
</evidence>
<keyword evidence="4 10" id="KW-0547">Nucleotide-binding</keyword>
<name>A0A9D1G9W5_9FIRM</name>
<dbReference type="EMBL" id="DVKI01000110">
    <property type="protein sequence ID" value="HIT17433.1"/>
    <property type="molecule type" value="Genomic_DNA"/>
</dbReference>
<dbReference type="Gene3D" id="1.10.150.380">
    <property type="entry name" value="GatB domain, N-terminal subdomain"/>
    <property type="match status" value="1"/>
</dbReference>
<evidence type="ECO:0000313" key="12">
    <source>
        <dbReference type="EMBL" id="HIT17433.1"/>
    </source>
</evidence>
<dbReference type="NCBIfam" id="NF004012">
    <property type="entry name" value="PRK05477.1-2"/>
    <property type="match status" value="1"/>
</dbReference>
<sequence length="476" mass="54919">MNFETIIGIEIHLQLKTKTKMFSPAQNVSNAAPNTHVHPIDMGFPGVLPRVNKKAVELALIACQALHCEIDTLLCFDRKNYFYADLPKGYQITQDKRPIGKNGYLLIDVDQQEKKIEIERIHLEEDTAKQLHFDTYTLLDYNRCGVPLIEIVTKPNIRSGKEAAAYVEQLKNTLLYLDVSDCKMEDGSLRCDVNVSIRPYGQKEYGTKVEIKNLNSISNVEKAIDYEVKRQKALFLKNQTIDMETRRFDEQSKTTVLMRKKTSAVDYKYFTEDNIVPIQLDVNWVHQVITNLPELPHQKMIRYQKEYGLSNYDARVLTSNKELAHYFEATIAHYSNYKLIANWLMVETLGYVNKNNILLKNIKMKPQDLAKLVQLIDEGKISSKQAKNVFEQLMQKEQSVEEIIQKMNIVQINDSNQINEWIQQVLQEFPSSVSDYQAGKDRAFGFMIGQIMKRSKGQANPVLTNQLLKKALDELK</sequence>
<dbReference type="EC" id="6.3.5.-" evidence="10"/>
<evidence type="ECO:0000256" key="7">
    <source>
        <dbReference type="ARBA" id="ARBA00024799"/>
    </source>
</evidence>
<feature type="domain" description="Asn/Gln amidotransferase" evidence="11">
    <location>
        <begin position="325"/>
        <end position="472"/>
    </location>
</feature>
<dbReference type="InterPro" id="IPR018027">
    <property type="entry name" value="Asn/Gln_amidotransferase"/>
</dbReference>
<reference evidence="12" key="1">
    <citation type="submission" date="2020-10" db="EMBL/GenBank/DDBJ databases">
        <authorList>
            <person name="Gilroy R."/>
        </authorList>
    </citation>
    <scope>NUCLEOTIDE SEQUENCE</scope>
    <source>
        <strain evidence="12">14508</strain>
    </source>
</reference>
<dbReference type="PANTHER" id="PTHR11659:SF0">
    <property type="entry name" value="GLUTAMYL-TRNA(GLN) AMIDOTRANSFERASE SUBUNIT B, MITOCHONDRIAL"/>
    <property type="match status" value="1"/>
</dbReference>
<protein>
    <recommendedName>
        <fullName evidence="10">Aspartyl/glutamyl-tRNA(Asn/Gln) amidotransferase subunit B</fullName>
        <shortName evidence="10">Asp/Glu-ADT subunit B</shortName>
        <ecNumber evidence="10">6.3.5.-</ecNumber>
    </recommendedName>
</protein>
<evidence type="ECO:0000256" key="1">
    <source>
        <dbReference type="ARBA" id="ARBA00005306"/>
    </source>
</evidence>
<dbReference type="NCBIfam" id="TIGR00133">
    <property type="entry name" value="gatB"/>
    <property type="match status" value="1"/>
</dbReference>
<dbReference type="SUPFAM" id="SSF89095">
    <property type="entry name" value="GatB/YqeY motif"/>
    <property type="match status" value="1"/>
</dbReference>
<dbReference type="Gene3D" id="1.10.10.410">
    <property type="match status" value="1"/>
</dbReference>
<dbReference type="GO" id="GO:0050567">
    <property type="term" value="F:glutaminyl-tRNA synthase (glutamine-hydrolyzing) activity"/>
    <property type="evidence" value="ECO:0007669"/>
    <property type="project" value="UniProtKB-UniRule"/>
</dbReference>
<dbReference type="InterPro" id="IPR003789">
    <property type="entry name" value="Asn/Gln_tRNA_amidoTrase-B-like"/>
</dbReference>
<comment type="subunit">
    <text evidence="2 10">Heterotrimer of A, B and C subunits.</text>
</comment>
<dbReference type="InterPro" id="IPR004413">
    <property type="entry name" value="GatB"/>
</dbReference>
<dbReference type="SMART" id="SM00845">
    <property type="entry name" value="GatB_Yqey"/>
    <property type="match status" value="1"/>
</dbReference>
<comment type="catalytic activity">
    <reaction evidence="8 10">
        <text>L-aspartyl-tRNA(Asn) + L-glutamine + ATP + H2O = L-asparaginyl-tRNA(Asn) + L-glutamate + ADP + phosphate + 2 H(+)</text>
        <dbReference type="Rhea" id="RHEA:14513"/>
        <dbReference type="Rhea" id="RHEA-COMP:9674"/>
        <dbReference type="Rhea" id="RHEA-COMP:9677"/>
        <dbReference type="ChEBI" id="CHEBI:15377"/>
        <dbReference type="ChEBI" id="CHEBI:15378"/>
        <dbReference type="ChEBI" id="CHEBI:29985"/>
        <dbReference type="ChEBI" id="CHEBI:30616"/>
        <dbReference type="ChEBI" id="CHEBI:43474"/>
        <dbReference type="ChEBI" id="CHEBI:58359"/>
        <dbReference type="ChEBI" id="CHEBI:78515"/>
        <dbReference type="ChEBI" id="CHEBI:78516"/>
        <dbReference type="ChEBI" id="CHEBI:456216"/>
    </reaction>
</comment>
<evidence type="ECO:0000256" key="6">
    <source>
        <dbReference type="ARBA" id="ARBA00022917"/>
    </source>
</evidence>
<dbReference type="InterPro" id="IPR014746">
    <property type="entry name" value="Gln_synth/guanido_kin_cat_dom"/>
</dbReference>
<dbReference type="InterPro" id="IPR006075">
    <property type="entry name" value="Asn/Gln-tRNA_Trfase_suB/E_cat"/>
</dbReference>
<evidence type="ECO:0000256" key="3">
    <source>
        <dbReference type="ARBA" id="ARBA00022598"/>
    </source>
</evidence>
<dbReference type="FunFam" id="1.10.150.380:FF:000001">
    <property type="entry name" value="Aspartyl/glutamyl-tRNA(Asn/Gln) amidotransferase subunit B"/>
    <property type="match status" value="1"/>
</dbReference>
<dbReference type="PANTHER" id="PTHR11659">
    <property type="entry name" value="GLUTAMYL-TRNA GLN AMIDOTRANSFERASE SUBUNIT B MITOCHONDRIAL AND PROKARYOTIC PET112-RELATED"/>
    <property type="match status" value="1"/>
</dbReference>
<keyword evidence="3 10" id="KW-0436">Ligase</keyword>
<dbReference type="InterPro" id="IPR023168">
    <property type="entry name" value="GatB_Yqey_C_2"/>
</dbReference>
<keyword evidence="5 10" id="KW-0067">ATP-binding</keyword>
<dbReference type="InterPro" id="IPR017959">
    <property type="entry name" value="Asn/Gln-tRNA_amidoTrfase_suB/E"/>
</dbReference>
<evidence type="ECO:0000256" key="2">
    <source>
        <dbReference type="ARBA" id="ARBA00011123"/>
    </source>
</evidence>
<comment type="catalytic activity">
    <reaction evidence="9 10">
        <text>L-glutamyl-tRNA(Gln) + L-glutamine + ATP + H2O = L-glutaminyl-tRNA(Gln) + L-glutamate + ADP + phosphate + H(+)</text>
        <dbReference type="Rhea" id="RHEA:17521"/>
        <dbReference type="Rhea" id="RHEA-COMP:9681"/>
        <dbReference type="Rhea" id="RHEA-COMP:9684"/>
        <dbReference type="ChEBI" id="CHEBI:15377"/>
        <dbReference type="ChEBI" id="CHEBI:15378"/>
        <dbReference type="ChEBI" id="CHEBI:29985"/>
        <dbReference type="ChEBI" id="CHEBI:30616"/>
        <dbReference type="ChEBI" id="CHEBI:43474"/>
        <dbReference type="ChEBI" id="CHEBI:58359"/>
        <dbReference type="ChEBI" id="CHEBI:78520"/>
        <dbReference type="ChEBI" id="CHEBI:78521"/>
        <dbReference type="ChEBI" id="CHEBI:456216"/>
    </reaction>
</comment>
<dbReference type="Pfam" id="PF02934">
    <property type="entry name" value="GatB_N"/>
    <property type="match status" value="1"/>
</dbReference>
<dbReference type="GO" id="GO:0006412">
    <property type="term" value="P:translation"/>
    <property type="evidence" value="ECO:0007669"/>
    <property type="project" value="UniProtKB-UniRule"/>
</dbReference>
<dbReference type="GO" id="GO:0005524">
    <property type="term" value="F:ATP binding"/>
    <property type="evidence" value="ECO:0007669"/>
    <property type="project" value="UniProtKB-KW"/>
</dbReference>
<dbReference type="Pfam" id="PF02637">
    <property type="entry name" value="GatB_Yqey"/>
    <property type="match status" value="1"/>
</dbReference>
<dbReference type="Proteomes" id="UP000886893">
    <property type="component" value="Unassembled WGS sequence"/>
</dbReference>
<evidence type="ECO:0000256" key="5">
    <source>
        <dbReference type="ARBA" id="ARBA00022840"/>
    </source>
</evidence>
<comment type="caution">
    <text evidence="12">The sequence shown here is derived from an EMBL/GenBank/DDBJ whole genome shotgun (WGS) entry which is preliminary data.</text>
</comment>
<reference evidence="12" key="2">
    <citation type="journal article" date="2021" name="PeerJ">
        <title>Extensive microbial diversity within the chicken gut microbiome revealed by metagenomics and culture.</title>
        <authorList>
            <person name="Gilroy R."/>
            <person name="Ravi A."/>
            <person name="Getino M."/>
            <person name="Pursley I."/>
            <person name="Horton D.L."/>
            <person name="Alikhan N.F."/>
            <person name="Baker D."/>
            <person name="Gharbi K."/>
            <person name="Hall N."/>
            <person name="Watson M."/>
            <person name="Adriaenssens E.M."/>
            <person name="Foster-Nyarko E."/>
            <person name="Jarju S."/>
            <person name="Secka A."/>
            <person name="Antonio M."/>
            <person name="Oren A."/>
            <person name="Chaudhuri R.R."/>
            <person name="La Ragione R."/>
            <person name="Hildebrand F."/>
            <person name="Pallen M.J."/>
        </authorList>
    </citation>
    <scope>NUCLEOTIDE SEQUENCE</scope>
    <source>
        <strain evidence="12">14508</strain>
    </source>
</reference>
<dbReference type="PROSITE" id="PS01234">
    <property type="entry name" value="GATB"/>
    <property type="match status" value="1"/>
</dbReference>
<dbReference type="NCBIfam" id="NF004014">
    <property type="entry name" value="PRK05477.1-4"/>
    <property type="match status" value="1"/>
</dbReference>
<organism evidence="12 13">
    <name type="scientific">Candidatus Caccosoma faecigallinarum</name>
    <dbReference type="NCBI Taxonomy" id="2840720"/>
    <lineage>
        <taxon>Bacteria</taxon>
        <taxon>Bacillati</taxon>
        <taxon>Bacillota</taxon>
        <taxon>Bacillota incertae sedis</taxon>
        <taxon>Candidatus Caccosoma</taxon>
    </lineage>
</organism>
<comment type="function">
    <text evidence="7 10">Allows the formation of correctly charged Asn-tRNA(Asn) or Gln-tRNA(Gln) through the transamidation of misacylated Asp-tRNA(Asn) or Glu-tRNA(Gln) in organisms which lack either or both of asparaginyl-tRNA or glutaminyl-tRNA synthetases. The reaction takes place in the presence of glutamine and ATP through an activated phospho-Asp-tRNA(Asn) or phospho-Glu-tRNA(Gln).</text>
</comment>
<dbReference type="SUPFAM" id="SSF55931">
    <property type="entry name" value="Glutamine synthetase/guanido kinase"/>
    <property type="match status" value="1"/>
</dbReference>